<dbReference type="Pfam" id="PF13419">
    <property type="entry name" value="HAD_2"/>
    <property type="match status" value="1"/>
</dbReference>
<dbReference type="PANTHER" id="PTHR43434:SF24">
    <property type="entry name" value="HYDROLASE-RELATED"/>
    <property type="match status" value="1"/>
</dbReference>
<dbReference type="InterPro" id="IPR006439">
    <property type="entry name" value="HAD-SF_hydro_IA"/>
</dbReference>
<keyword evidence="2" id="KW-1185">Reference proteome</keyword>
<dbReference type="GO" id="GO:0016787">
    <property type="term" value="F:hydrolase activity"/>
    <property type="evidence" value="ECO:0007669"/>
    <property type="project" value="UniProtKB-KW"/>
</dbReference>
<evidence type="ECO:0000313" key="1">
    <source>
        <dbReference type="EMBL" id="MFA9950187.1"/>
    </source>
</evidence>
<evidence type="ECO:0000313" key="2">
    <source>
        <dbReference type="Proteomes" id="UP001574673"/>
    </source>
</evidence>
<dbReference type="SFLD" id="SFLDG01129">
    <property type="entry name" value="C1.5:_HAD__Beta-PGM__Phosphata"/>
    <property type="match status" value="1"/>
</dbReference>
<comment type="caution">
    <text evidence="1">The sequence shown here is derived from an EMBL/GenBank/DDBJ whole genome shotgun (WGS) entry which is preliminary data.</text>
</comment>
<protein>
    <submittedName>
        <fullName evidence="1">HAD-IA family hydrolase</fullName>
    </submittedName>
</protein>
<dbReference type="EMBL" id="JBEUWX010000002">
    <property type="protein sequence ID" value="MFA9950187.1"/>
    <property type="molecule type" value="Genomic_DNA"/>
</dbReference>
<organism evidence="1 2">
    <name type="scientific">Dentiradicibacter hellwigii</name>
    <dbReference type="NCBI Taxonomy" id="3149053"/>
    <lineage>
        <taxon>Bacteria</taxon>
        <taxon>Pseudomonadati</taxon>
        <taxon>Pseudomonadota</taxon>
        <taxon>Betaproteobacteria</taxon>
        <taxon>Rhodocyclales</taxon>
        <taxon>Rhodocyclaceae</taxon>
        <taxon>Dentiradicibacter</taxon>
    </lineage>
</organism>
<reference evidence="2" key="1">
    <citation type="submission" date="2024-06" db="EMBL/GenBank/DDBJ databases">
        <title>Radixoralia hellwigii gen. nov., sp nov., isolated from a root canal in the human oral cavity.</title>
        <authorList>
            <person name="Bartsch S."/>
            <person name="Wittmer A."/>
            <person name="Schulz A.-K."/>
            <person name="Neumann-Schaal M."/>
            <person name="Wolf J."/>
            <person name="Gronow S."/>
            <person name="Tennert C."/>
            <person name="Haecker G."/>
            <person name="Cieplik F."/>
            <person name="Al-Ahmad A."/>
        </authorList>
    </citation>
    <scope>NUCLEOTIDE SEQUENCE [LARGE SCALE GENOMIC DNA]</scope>
    <source>
        <strain evidence="2">Wk13</strain>
    </source>
</reference>
<dbReference type="InterPro" id="IPR050155">
    <property type="entry name" value="HAD-like_hydrolase_sf"/>
</dbReference>
<dbReference type="NCBIfam" id="TIGR01549">
    <property type="entry name" value="HAD-SF-IA-v1"/>
    <property type="match status" value="1"/>
</dbReference>
<accession>A0ABV4UF25</accession>
<dbReference type="InterPro" id="IPR023214">
    <property type="entry name" value="HAD_sf"/>
</dbReference>
<proteinExistence type="predicted"/>
<dbReference type="Gene3D" id="1.10.150.240">
    <property type="entry name" value="Putative phosphatase, domain 2"/>
    <property type="match status" value="1"/>
</dbReference>
<dbReference type="Gene3D" id="3.40.50.1000">
    <property type="entry name" value="HAD superfamily/HAD-like"/>
    <property type="match status" value="1"/>
</dbReference>
<dbReference type="SFLD" id="SFLDS00003">
    <property type="entry name" value="Haloacid_Dehalogenase"/>
    <property type="match status" value="1"/>
</dbReference>
<name>A0ABV4UF25_9RHOO</name>
<gene>
    <name evidence="1" type="ORF">ABCS64_07625</name>
</gene>
<dbReference type="Proteomes" id="UP001574673">
    <property type="component" value="Unassembled WGS sequence"/>
</dbReference>
<dbReference type="InterPro" id="IPR023198">
    <property type="entry name" value="PGP-like_dom2"/>
</dbReference>
<dbReference type="SUPFAM" id="SSF56784">
    <property type="entry name" value="HAD-like"/>
    <property type="match status" value="1"/>
</dbReference>
<dbReference type="RefSeq" id="WP_418891258.1">
    <property type="nucleotide sequence ID" value="NZ_JBEUWX010000002.1"/>
</dbReference>
<dbReference type="InterPro" id="IPR036412">
    <property type="entry name" value="HAD-like_sf"/>
</dbReference>
<sequence length="218" mass="23842">MGKRFDLLVFDWDGTLHDSIGAIIFAMRAACRDLGLPEPADAQARQVIGLGLADALRHAAPTLDPRRYPEMADCYRRHYLAGDGELCLFDGVMPLLRDLCTRGFTLAVATGKSRRGLDRALAASGAERFFAASRCADECFSKPHPQMLYELMEAFDVPPERTLMIGDTTHDLHMAANASVESLAVSYGAHSSAQLREIRSLTQVSSVAELSDWLLANA</sequence>
<keyword evidence="1" id="KW-0378">Hydrolase</keyword>
<dbReference type="InterPro" id="IPR041492">
    <property type="entry name" value="HAD_2"/>
</dbReference>
<dbReference type="PANTHER" id="PTHR43434">
    <property type="entry name" value="PHOSPHOGLYCOLATE PHOSPHATASE"/>
    <property type="match status" value="1"/>
</dbReference>